<gene>
    <name evidence="2" type="ORF">M0811_14011</name>
</gene>
<dbReference type="Proteomes" id="UP001149090">
    <property type="component" value="Unassembled WGS sequence"/>
</dbReference>
<keyword evidence="3" id="KW-1185">Reference proteome</keyword>
<protein>
    <submittedName>
        <fullName evidence="2">Uncharacterized protein</fullName>
    </submittedName>
</protein>
<accession>A0A9Q0LXS0</accession>
<comment type="caution">
    <text evidence="2">The sequence shown here is derived from an EMBL/GenBank/DDBJ whole genome shotgun (WGS) entry which is preliminary data.</text>
</comment>
<proteinExistence type="predicted"/>
<sequence>MIRKYIQDINESEDIQTKIKFAKLVFQETRNTTEIMDLKGLYLNLFRDTLENQKTPPQFEKNFIYKFRRINLKIMESFTTHLYQKLKKLNKKIDDKQIAQILNFLFSICFQVINQDNEKNSILSFKIMKIIFRFTQINPSKHKEFLNLYKTIIKSFSDKKTLSVLINQQNDNELTRKGTQSFVIFNEMSMFLFSSTSSLISEKNPKNEINNPLLNKILLLQVPESSILTNPHFYFQFVNSRSIIFSLLFKESPENKRTLKPIIKQAFLFLRNSPTESVLERKNAFLFLQKWLSLDPDSIHLYVQDLIDTYYLLNKSYVFHQLFGIRINRSLYHLIQISLNRISNISFTKILNWIADNFNTTNFSIDSSQIFLFKIYDLFDKFFLTITSENVQNSLESLFKIFYSLWNKFTNLIFMTKKLFSLNPPQANIYKDSQNSNYHQQINFEETQKKSFLIIKNLVQQLLQTLKSLLSLMRRIMKTFPENIKFISDKPDYSSWFISNYIEENHNNTINNDSNNNNNNDSNNDNNNKMEIETSENIPSKNNHKIQIHNNINSNPIIESTFKINNFHSALQGIFPFFILDGHLELTKTGFLLMNKIFRKSLKFLIHFFEVETHFKPTSYSNSDWISSENIIEFISSFFLEFGKKSFYILFKNNLQFIAENAEKHPSLIKLVKIFLDFPNFHVFLIEIILSFVLDSVTQTKNQSENLKYSCFLFEQILETKFNTITSTTITITITTKSKSKSKSKSKIKIKIKIKNQNQNQNQNQKSKSKIILVKIKIN</sequence>
<dbReference type="AlphaFoldDB" id="A0A9Q0LXS0"/>
<dbReference type="EMBL" id="JAPDFW010000008">
    <property type="protein sequence ID" value="KAJ5080566.1"/>
    <property type="molecule type" value="Genomic_DNA"/>
</dbReference>
<dbReference type="Pfam" id="PF20175">
    <property type="entry name" value="Tra1_central"/>
    <property type="match status" value="1"/>
</dbReference>
<evidence type="ECO:0000313" key="3">
    <source>
        <dbReference type="Proteomes" id="UP001149090"/>
    </source>
</evidence>
<reference evidence="2" key="1">
    <citation type="submission" date="2022-10" db="EMBL/GenBank/DDBJ databases">
        <title>Novel sulphate-reducing endosymbionts in the free-living metamonad Anaeramoeba.</title>
        <authorList>
            <person name="Jerlstrom-Hultqvist J."/>
            <person name="Cepicka I."/>
            <person name="Gallot-Lavallee L."/>
            <person name="Salas-Leiva D."/>
            <person name="Curtis B.A."/>
            <person name="Zahonova K."/>
            <person name="Pipaliya S."/>
            <person name="Dacks J."/>
            <person name="Roger A.J."/>
        </authorList>
    </citation>
    <scope>NUCLEOTIDE SEQUENCE</scope>
    <source>
        <strain evidence="2">BMAN</strain>
    </source>
</reference>
<feature type="compositionally biased region" description="Low complexity" evidence="1">
    <location>
        <begin position="509"/>
        <end position="527"/>
    </location>
</feature>
<dbReference type="InterPro" id="IPR046807">
    <property type="entry name" value="Tra1_central"/>
</dbReference>
<evidence type="ECO:0000313" key="2">
    <source>
        <dbReference type="EMBL" id="KAJ5080566.1"/>
    </source>
</evidence>
<name>A0A9Q0LXS0_ANAIG</name>
<feature type="region of interest" description="Disordered" evidence="1">
    <location>
        <begin position="509"/>
        <end position="530"/>
    </location>
</feature>
<evidence type="ECO:0000256" key="1">
    <source>
        <dbReference type="SAM" id="MobiDB-lite"/>
    </source>
</evidence>
<organism evidence="2 3">
    <name type="scientific">Anaeramoeba ignava</name>
    <name type="common">Anaerobic marine amoeba</name>
    <dbReference type="NCBI Taxonomy" id="1746090"/>
    <lineage>
        <taxon>Eukaryota</taxon>
        <taxon>Metamonada</taxon>
        <taxon>Anaeramoebidae</taxon>
        <taxon>Anaeramoeba</taxon>
    </lineage>
</organism>